<dbReference type="InterPro" id="IPR029063">
    <property type="entry name" value="SAM-dependent_MTases_sf"/>
</dbReference>
<reference evidence="8 10" key="1">
    <citation type="submission" date="2015-09" db="EMBL/GenBank/DDBJ databases">
        <authorList>
            <consortium name="Swine Surveillance"/>
        </authorList>
    </citation>
    <scope>NUCLEOTIDE SEQUENCE [LARGE SCALE GENOMIC DNA]</scope>
    <source>
        <strain evidence="8 10">5120</strain>
    </source>
</reference>
<dbReference type="InterPro" id="IPR000780">
    <property type="entry name" value="CheR_MeTrfase"/>
</dbReference>
<dbReference type="Gene3D" id="1.10.155.10">
    <property type="entry name" value="Chemotaxis receptor methyltransferase CheR, N-terminal domain"/>
    <property type="match status" value="1"/>
</dbReference>
<comment type="catalytic activity">
    <reaction evidence="1">
        <text>L-glutamyl-[protein] + S-adenosyl-L-methionine = [protein]-L-glutamate 5-O-methyl ester + S-adenosyl-L-homocysteine</text>
        <dbReference type="Rhea" id="RHEA:24452"/>
        <dbReference type="Rhea" id="RHEA-COMP:10208"/>
        <dbReference type="Rhea" id="RHEA-COMP:10311"/>
        <dbReference type="ChEBI" id="CHEBI:29973"/>
        <dbReference type="ChEBI" id="CHEBI:57856"/>
        <dbReference type="ChEBI" id="CHEBI:59789"/>
        <dbReference type="ChEBI" id="CHEBI:82795"/>
        <dbReference type="EC" id="2.1.1.80"/>
    </reaction>
</comment>
<dbReference type="GO" id="GO:0032259">
    <property type="term" value="P:methylation"/>
    <property type="evidence" value="ECO:0007669"/>
    <property type="project" value="UniProtKB-KW"/>
</dbReference>
<dbReference type="PANTHER" id="PTHR24422:SF10">
    <property type="entry name" value="CHEMOTAXIS PROTEIN METHYLTRANSFERASE 2"/>
    <property type="match status" value="1"/>
</dbReference>
<dbReference type="EMBL" id="CYSC01000023">
    <property type="protein sequence ID" value="CUH71592.1"/>
    <property type="molecule type" value="Genomic_DNA"/>
</dbReference>
<dbReference type="GO" id="GO:0008983">
    <property type="term" value="F:protein-glutamate O-methyltransferase activity"/>
    <property type="evidence" value="ECO:0007669"/>
    <property type="project" value="UniProtKB-EC"/>
</dbReference>
<evidence type="ECO:0000256" key="3">
    <source>
        <dbReference type="ARBA" id="ARBA00022603"/>
    </source>
</evidence>
<evidence type="ECO:0000259" key="6">
    <source>
        <dbReference type="PROSITE" id="PS50123"/>
    </source>
</evidence>
<evidence type="ECO:0000256" key="5">
    <source>
        <dbReference type="ARBA" id="ARBA00022691"/>
    </source>
</evidence>
<dbReference type="EC" id="2.1.1.80" evidence="2"/>
<dbReference type="EMBL" id="CYSB01000011">
    <property type="protein sequence ID" value="CUH64593.1"/>
    <property type="molecule type" value="Genomic_DNA"/>
</dbReference>
<dbReference type="InterPro" id="IPR022641">
    <property type="entry name" value="CheR_N"/>
</dbReference>
<keyword evidence="9" id="KW-1185">Reference proteome</keyword>
<keyword evidence="3 8" id="KW-0489">Methyltransferase</keyword>
<dbReference type="Proteomes" id="UP000051086">
    <property type="component" value="Unassembled WGS sequence"/>
</dbReference>
<dbReference type="InterPro" id="IPR022642">
    <property type="entry name" value="CheR_C"/>
</dbReference>
<evidence type="ECO:0000256" key="1">
    <source>
        <dbReference type="ARBA" id="ARBA00001541"/>
    </source>
</evidence>
<evidence type="ECO:0000313" key="10">
    <source>
        <dbReference type="Proteomes" id="UP000051887"/>
    </source>
</evidence>
<dbReference type="PRINTS" id="PR00996">
    <property type="entry name" value="CHERMTFRASE"/>
</dbReference>
<evidence type="ECO:0000313" key="7">
    <source>
        <dbReference type="EMBL" id="CUH64593.1"/>
    </source>
</evidence>
<evidence type="ECO:0000256" key="4">
    <source>
        <dbReference type="ARBA" id="ARBA00022679"/>
    </source>
</evidence>
<dbReference type="Gene3D" id="3.40.50.150">
    <property type="entry name" value="Vaccinia Virus protein VP39"/>
    <property type="match status" value="1"/>
</dbReference>
<dbReference type="InterPro" id="IPR036804">
    <property type="entry name" value="CheR_N_sf"/>
</dbReference>
<reference evidence="7 9" key="2">
    <citation type="submission" date="2015-09" db="EMBL/GenBank/DDBJ databases">
        <authorList>
            <person name="Rodrigo-Torres L."/>
            <person name="Arahal D.R."/>
        </authorList>
    </citation>
    <scope>NUCLEOTIDE SEQUENCE [LARGE SCALE GENOMIC DNA]</scope>
    <source>
        <strain evidence="7 9">CECT 5118</strain>
    </source>
</reference>
<dbReference type="Pfam" id="PF01739">
    <property type="entry name" value="CheR"/>
    <property type="match status" value="1"/>
</dbReference>
<evidence type="ECO:0000313" key="8">
    <source>
        <dbReference type="EMBL" id="CUH71592.1"/>
    </source>
</evidence>
<dbReference type="Proteomes" id="UP000051887">
    <property type="component" value="Unassembled WGS sequence"/>
</dbReference>
<dbReference type="InterPro" id="IPR050903">
    <property type="entry name" value="Bact_Chemotaxis_MeTrfase"/>
</dbReference>
<sequence>MSVMDHSSYEDHAGYERIRSWLGDRCGISYPEHKADLLRQRLARVTRSFKLEDLNELAGTISKGERQDVELAVMHAASTNHTFFFREPEVLDVFATNILPKLANREQIRIWSAAASTGDEAYTIAMLVAEHLGPHALKKLAILGTDISAPVVERAELGVFSGRQLSQMDRTIKKRYMTPTGIEQYRVNENLRDTCTFRRLNLKATPYPFAKQFQVVFCRNILYYFEPEDQAATLRAIYDATEPGGFLVTSVTEAVRDLCNEWIPVTTGIYRRD</sequence>
<proteinExistence type="predicted"/>
<keyword evidence="4 8" id="KW-0808">Transferase</keyword>
<protein>
    <recommendedName>
        <fullName evidence="2">protein-glutamate O-methyltransferase</fullName>
        <ecNumber evidence="2">2.1.1.80</ecNumber>
    </recommendedName>
</protein>
<keyword evidence="5" id="KW-0949">S-adenosyl-L-methionine</keyword>
<feature type="domain" description="CheR-type methyltransferase" evidence="6">
    <location>
        <begin position="15"/>
        <end position="273"/>
    </location>
</feature>
<name>A0A0P1FV43_9RHOB</name>
<dbReference type="SUPFAM" id="SSF53335">
    <property type="entry name" value="S-adenosyl-L-methionine-dependent methyltransferases"/>
    <property type="match status" value="1"/>
</dbReference>
<dbReference type="PROSITE" id="PS50123">
    <property type="entry name" value="CHER"/>
    <property type="match status" value="1"/>
</dbReference>
<dbReference type="SUPFAM" id="SSF47757">
    <property type="entry name" value="Chemotaxis receptor methyltransferase CheR, N-terminal domain"/>
    <property type="match status" value="1"/>
</dbReference>
<dbReference type="PANTHER" id="PTHR24422">
    <property type="entry name" value="CHEMOTAXIS PROTEIN METHYLTRANSFERASE"/>
    <property type="match status" value="1"/>
</dbReference>
<evidence type="ECO:0000313" key="9">
    <source>
        <dbReference type="Proteomes" id="UP000051086"/>
    </source>
</evidence>
<dbReference type="RefSeq" id="WP_242601724.1">
    <property type="nucleotide sequence ID" value="NZ_CYSB01000011.1"/>
</dbReference>
<evidence type="ECO:0000256" key="2">
    <source>
        <dbReference type="ARBA" id="ARBA00012534"/>
    </source>
</evidence>
<dbReference type="AlphaFoldDB" id="A0A0P1FV43"/>
<accession>A0A0P1FV43</accession>
<dbReference type="Pfam" id="PF03705">
    <property type="entry name" value="CheR_N"/>
    <property type="match status" value="1"/>
</dbReference>
<dbReference type="SMART" id="SM00138">
    <property type="entry name" value="MeTrc"/>
    <property type="match status" value="1"/>
</dbReference>
<gene>
    <name evidence="8" type="primary">cheR_2</name>
    <name evidence="7" type="synonym">cheR_1</name>
    <name evidence="7" type="ORF">TL5118_00940</name>
    <name evidence="8" type="ORF">TL5120_01381</name>
</gene>
<organism evidence="8 10">
    <name type="scientific">Thalassovita autumnalis</name>
    <dbReference type="NCBI Taxonomy" id="2072972"/>
    <lineage>
        <taxon>Bacteria</taxon>
        <taxon>Pseudomonadati</taxon>
        <taxon>Pseudomonadota</taxon>
        <taxon>Alphaproteobacteria</taxon>
        <taxon>Rhodobacterales</taxon>
        <taxon>Roseobacteraceae</taxon>
        <taxon>Thalassovita</taxon>
    </lineage>
</organism>